<dbReference type="STRING" id="570521.SAMN04488508_102174"/>
<dbReference type="AlphaFoldDB" id="A0A1M6CLF5"/>
<dbReference type="OrthoDB" id="8764943at2"/>
<evidence type="ECO:0000256" key="3">
    <source>
        <dbReference type="ARBA" id="ARBA00023237"/>
    </source>
</evidence>
<dbReference type="SUPFAM" id="SSF49464">
    <property type="entry name" value="Carboxypeptidase regulatory domain-like"/>
    <property type="match status" value="1"/>
</dbReference>
<dbReference type="PANTHER" id="PTHR40980">
    <property type="entry name" value="PLUG DOMAIN-CONTAINING PROTEIN"/>
    <property type="match status" value="1"/>
</dbReference>
<dbReference type="Gene3D" id="2.60.40.1120">
    <property type="entry name" value="Carboxypeptidase-like, regulatory domain"/>
    <property type="match status" value="1"/>
</dbReference>
<reference evidence="6" key="1">
    <citation type="submission" date="2016-11" db="EMBL/GenBank/DDBJ databases">
        <authorList>
            <person name="Varghese N."/>
            <person name="Submissions S."/>
        </authorList>
    </citation>
    <scope>NUCLEOTIDE SEQUENCE [LARGE SCALE GENOMIC DNA]</scope>
    <source>
        <strain evidence="6">DSM 22623</strain>
    </source>
</reference>
<dbReference type="InterPro" id="IPR036942">
    <property type="entry name" value="Beta-barrel_TonB_sf"/>
</dbReference>
<sequence length="803" mass="90801">MKTKTVRLLVVLGIIINHYAIAQYNITGIIANEQSSPIESATISLINSSNNQFIRGVITSTEGIFNIPNINNGSYIIIVSNLGYAEFRTAPFTIEDVDKNLGVIQLFPEAENLEEVTITAEKPIVEVLPDKTVFNVQNTLGATGISGYELLRKAPGVIIDNNDNLVVEGKTGVLIYIDDKPSVLRGQDLVNYLKTIQSSDIEAIEIITQPSSKYDAEGNAGIINIKLKRDKTLGTNGSVGSGFTYGDFARYTSSLSFNNRSKKSNFYGSYSNRFGKSFNFINLFRTQNNTIFDARTETINDNNSNNIKLGYDYYANSKSTFGIIVSGNFSNNISDSDSRTPIILQGTTTPDQVLVAGSDTDTQTQNLYANINYKFKDTLGHSLNVDLDYGGYNSDRTNLQPNRYFNGDETELISETINFMVTPIEITLLTAKADYEQNLWKGKLGLGVKYSNINTENEFDFFDRINGNDLLNLDRTNDFTYDERISAAYVNYNRKFKKTSLQFGLRVEHTDSDGQLFSAQQNADDRVKRNYTDFFPSGGITHQVNRKNSLALLYSRRIQRPNYQNLNPFEYKIDELSFRQGNPFLQPQYTDNIKLSHTYNYRLTTAISYSFIKDYFAQVTEALGDDQNFIITRNVANQKIINLSISYPTKITNWWSVYYSINAYRSIFEATDEDFLSVSQNTLSFYGQNTFSLPKEFKMEISGWYSSPSIWGGTYQTQSLGSLNLALQKKFLDNKLTARLAFNDILFTTPWKGDTQFGDLRIDGSGGSDSRQVQFNLTYNFGRKEIKASRKRKTGLEDEKKRI</sequence>
<dbReference type="GO" id="GO:0009279">
    <property type="term" value="C:cell outer membrane"/>
    <property type="evidence" value="ECO:0007669"/>
    <property type="project" value="UniProtKB-SubCell"/>
</dbReference>
<dbReference type="PANTHER" id="PTHR40980:SF4">
    <property type="entry name" value="TONB-DEPENDENT RECEPTOR-LIKE BETA-BARREL DOMAIN-CONTAINING PROTEIN"/>
    <property type="match status" value="1"/>
</dbReference>
<evidence type="ECO:0000313" key="6">
    <source>
        <dbReference type="Proteomes" id="UP000184432"/>
    </source>
</evidence>
<dbReference type="Gene3D" id="2.40.170.20">
    <property type="entry name" value="TonB-dependent receptor, beta-barrel domain"/>
    <property type="match status" value="1"/>
</dbReference>
<keyword evidence="3" id="KW-0998">Cell outer membrane</keyword>
<dbReference type="RefSeq" id="WP_073314785.1">
    <property type="nucleotide sequence ID" value="NZ_FQYP01000002.1"/>
</dbReference>
<keyword evidence="2" id="KW-0472">Membrane</keyword>
<dbReference type="InterPro" id="IPR008969">
    <property type="entry name" value="CarboxyPept-like_regulatory"/>
</dbReference>
<dbReference type="InterPro" id="IPR037066">
    <property type="entry name" value="Plug_dom_sf"/>
</dbReference>
<organism evidence="5 6">
    <name type="scientific">Aquimarina spongiae</name>
    <dbReference type="NCBI Taxonomy" id="570521"/>
    <lineage>
        <taxon>Bacteria</taxon>
        <taxon>Pseudomonadati</taxon>
        <taxon>Bacteroidota</taxon>
        <taxon>Flavobacteriia</taxon>
        <taxon>Flavobacteriales</taxon>
        <taxon>Flavobacteriaceae</taxon>
        <taxon>Aquimarina</taxon>
    </lineage>
</organism>
<dbReference type="SUPFAM" id="SSF56935">
    <property type="entry name" value="Porins"/>
    <property type="match status" value="1"/>
</dbReference>
<evidence type="ECO:0000259" key="4">
    <source>
        <dbReference type="Pfam" id="PF14905"/>
    </source>
</evidence>
<dbReference type="Proteomes" id="UP000184432">
    <property type="component" value="Unassembled WGS sequence"/>
</dbReference>
<comment type="subcellular location">
    <subcellularLocation>
        <location evidence="1">Cell outer membrane</location>
    </subcellularLocation>
</comment>
<dbReference type="EMBL" id="FQYP01000002">
    <property type="protein sequence ID" value="SHI61875.1"/>
    <property type="molecule type" value="Genomic_DNA"/>
</dbReference>
<dbReference type="Gene3D" id="2.170.130.10">
    <property type="entry name" value="TonB-dependent receptor, plug domain"/>
    <property type="match status" value="1"/>
</dbReference>
<evidence type="ECO:0000256" key="1">
    <source>
        <dbReference type="ARBA" id="ARBA00004442"/>
    </source>
</evidence>
<dbReference type="Pfam" id="PF14905">
    <property type="entry name" value="OMP_b-brl_3"/>
    <property type="match status" value="1"/>
</dbReference>
<name>A0A1M6CLF5_9FLAO</name>
<evidence type="ECO:0000256" key="2">
    <source>
        <dbReference type="ARBA" id="ARBA00023136"/>
    </source>
</evidence>
<proteinExistence type="predicted"/>
<keyword evidence="5" id="KW-0675">Receptor</keyword>
<dbReference type="Pfam" id="PF13620">
    <property type="entry name" value="CarboxypepD_reg"/>
    <property type="match status" value="1"/>
</dbReference>
<protein>
    <submittedName>
        <fullName evidence="5">Outer membrane receptor proteins, mostly Fe transport</fullName>
    </submittedName>
</protein>
<feature type="domain" description="Outer membrane protein beta-barrel" evidence="4">
    <location>
        <begin position="377"/>
        <end position="779"/>
    </location>
</feature>
<keyword evidence="6" id="KW-1185">Reference proteome</keyword>
<evidence type="ECO:0000313" key="5">
    <source>
        <dbReference type="EMBL" id="SHI61875.1"/>
    </source>
</evidence>
<gene>
    <name evidence="5" type="ORF">SAMN04488508_102174</name>
</gene>
<accession>A0A1M6CLF5</accession>
<dbReference type="InterPro" id="IPR041700">
    <property type="entry name" value="OMP_b-brl_3"/>
</dbReference>